<organism evidence="1 2">
    <name type="scientific">Desulfoglaeba alkanexedens ALDC</name>
    <dbReference type="NCBI Taxonomy" id="980445"/>
    <lineage>
        <taxon>Bacteria</taxon>
        <taxon>Pseudomonadati</taxon>
        <taxon>Thermodesulfobacteriota</taxon>
        <taxon>Syntrophobacteria</taxon>
        <taxon>Syntrophobacterales</taxon>
        <taxon>Syntrophobacteraceae</taxon>
        <taxon>Desulfoglaeba</taxon>
    </lineage>
</organism>
<evidence type="ECO:0000313" key="1">
    <source>
        <dbReference type="EMBL" id="QCQ22811.1"/>
    </source>
</evidence>
<reference evidence="1 2" key="2">
    <citation type="submission" date="2019-05" db="EMBL/GenBank/DDBJ databases">
        <authorList>
            <person name="Suflita J.M."/>
            <person name="Marks C.R."/>
        </authorList>
    </citation>
    <scope>NUCLEOTIDE SEQUENCE [LARGE SCALE GENOMIC DNA]</scope>
    <source>
        <strain evidence="1 2">ALDC</strain>
    </source>
</reference>
<gene>
    <name evidence="1" type="ORF">FDQ92_11880</name>
</gene>
<dbReference type="OrthoDB" id="581264at2"/>
<evidence type="ECO:0000313" key="2">
    <source>
        <dbReference type="Proteomes" id="UP000298602"/>
    </source>
</evidence>
<keyword evidence="2" id="KW-1185">Reference proteome</keyword>
<dbReference type="Proteomes" id="UP000298602">
    <property type="component" value="Chromosome"/>
</dbReference>
<accession>A0A4V1ERU0</accession>
<dbReference type="KEGG" id="dax:FDQ92_11880"/>
<protein>
    <submittedName>
        <fullName evidence="1">Uncharacterized protein</fullName>
    </submittedName>
</protein>
<sequence length="254" mass="28112">MTYPFVPPTTLNGYLVRLLKIAEGARSGGHDADWPGYGEDWFAKGKDGKPAPGQAYILTLSPEYRPLGAFPPPGGWSIHKTRRQGPKNFAHVEFSQIIRSKGKIRQDFQLHHWEYLLCDELTGWVAASEPAPLERLRSLVNYGGKVGKEGFLVVKAVDKPQEAPRRSGTFEPVGLVPASVRPAGGTFFHLYGHRWSADYLWINGERGGVTGYVPIGVWWETGTLQGQHWSLGDGCGIPLEAPDLFLQGDREVFS</sequence>
<dbReference type="EMBL" id="CP040098">
    <property type="protein sequence ID" value="QCQ22811.1"/>
    <property type="molecule type" value="Genomic_DNA"/>
</dbReference>
<proteinExistence type="predicted"/>
<dbReference type="RefSeq" id="WP_137425094.1">
    <property type="nucleotide sequence ID" value="NZ_CP040098.1"/>
</dbReference>
<name>A0A4V1ERU0_9BACT</name>
<reference evidence="1 2" key="1">
    <citation type="submission" date="2019-05" db="EMBL/GenBank/DDBJ databases">
        <title>The Complete Genome Sequence of the n-alkane-degrading Desulfoglaeba alkanexedens ALDC reveals multiple alkylsuccinate synthase gene clusters.</title>
        <authorList>
            <person name="Callaghan A.V."/>
            <person name="Davidova I.A."/>
            <person name="Duncan K.E."/>
            <person name="Morris B."/>
            <person name="McInerney M.J."/>
        </authorList>
    </citation>
    <scope>NUCLEOTIDE SEQUENCE [LARGE SCALE GENOMIC DNA]</scope>
    <source>
        <strain evidence="1 2">ALDC</strain>
    </source>
</reference>
<dbReference type="AlphaFoldDB" id="A0A4V1ERU0"/>